<reference evidence="6" key="1">
    <citation type="submission" date="2020-12" db="EMBL/GenBank/DDBJ databases">
        <title>Prauserella sp. ASG 168, a novel actinomycete isolated from cave rock.</title>
        <authorList>
            <person name="Suriyachadkun C."/>
        </authorList>
    </citation>
    <scope>NUCLEOTIDE SEQUENCE</scope>
    <source>
        <strain evidence="6">ASG 168</strain>
    </source>
</reference>
<dbReference type="Pfam" id="PF01614">
    <property type="entry name" value="IclR_C"/>
    <property type="match status" value="1"/>
</dbReference>
<dbReference type="SUPFAM" id="SSF46785">
    <property type="entry name" value="Winged helix' DNA-binding domain"/>
    <property type="match status" value="1"/>
</dbReference>
<accession>A0A934QSW0</accession>
<feature type="domain" description="IclR-ED" evidence="5">
    <location>
        <begin position="76"/>
        <end position="258"/>
    </location>
</feature>
<dbReference type="InterPro" id="IPR029016">
    <property type="entry name" value="GAF-like_dom_sf"/>
</dbReference>
<comment type="caution">
    <text evidence="6">The sequence shown here is derived from an EMBL/GenBank/DDBJ whole genome shotgun (WGS) entry which is preliminary data.</text>
</comment>
<dbReference type="GO" id="GO:0003677">
    <property type="term" value="F:DNA binding"/>
    <property type="evidence" value="ECO:0007669"/>
    <property type="project" value="UniProtKB-KW"/>
</dbReference>
<protein>
    <submittedName>
        <fullName evidence="6">IclR family transcriptional regulator</fullName>
    </submittedName>
</protein>
<dbReference type="SMART" id="SM00346">
    <property type="entry name" value="HTH_ICLR"/>
    <property type="match status" value="1"/>
</dbReference>
<dbReference type="PANTHER" id="PTHR30136:SF24">
    <property type="entry name" value="HTH-TYPE TRANSCRIPTIONAL REPRESSOR ALLR"/>
    <property type="match status" value="1"/>
</dbReference>
<dbReference type="InterPro" id="IPR005471">
    <property type="entry name" value="Tscrpt_reg_IclR_N"/>
</dbReference>
<dbReference type="PANTHER" id="PTHR30136">
    <property type="entry name" value="HELIX-TURN-HELIX TRANSCRIPTIONAL REGULATOR, ICLR FAMILY"/>
    <property type="match status" value="1"/>
</dbReference>
<dbReference type="EMBL" id="JAENJH010000003">
    <property type="protein sequence ID" value="MBK1785715.1"/>
    <property type="molecule type" value="Genomic_DNA"/>
</dbReference>
<dbReference type="InterPro" id="IPR036388">
    <property type="entry name" value="WH-like_DNA-bd_sf"/>
</dbReference>
<keyword evidence="3" id="KW-0804">Transcription</keyword>
<dbReference type="GO" id="GO:0003700">
    <property type="term" value="F:DNA-binding transcription factor activity"/>
    <property type="evidence" value="ECO:0007669"/>
    <property type="project" value="TreeGrafter"/>
</dbReference>
<dbReference type="AlphaFoldDB" id="A0A934QSW0"/>
<evidence type="ECO:0000313" key="6">
    <source>
        <dbReference type="EMBL" id="MBK1785715.1"/>
    </source>
</evidence>
<evidence type="ECO:0000313" key="7">
    <source>
        <dbReference type="Proteomes" id="UP000635245"/>
    </source>
</evidence>
<organism evidence="6 7">
    <name type="scientific">Prauserella cavernicola</name>
    <dbReference type="NCBI Taxonomy" id="2800127"/>
    <lineage>
        <taxon>Bacteria</taxon>
        <taxon>Bacillati</taxon>
        <taxon>Actinomycetota</taxon>
        <taxon>Actinomycetes</taxon>
        <taxon>Pseudonocardiales</taxon>
        <taxon>Pseudonocardiaceae</taxon>
        <taxon>Prauserella</taxon>
    </lineage>
</organism>
<dbReference type="PROSITE" id="PS51078">
    <property type="entry name" value="ICLR_ED"/>
    <property type="match status" value="1"/>
</dbReference>
<feature type="domain" description="HTH iclR-type" evidence="4">
    <location>
        <begin position="14"/>
        <end position="75"/>
    </location>
</feature>
<sequence>MRNSDEPKGAASPVQSVDRAINVLELLARNGEAGITEIADELGVHKSTASRLVGALEARSLVEQLGERGKYAIGFGIVRLAGAATGRMDLARLGTQTCQSLADSLGETVNIAVADGGIAINISQAVGTASITAQNWTGRRTPLHATSSGKVLLAFMSSPERRKVLHRKLEEFTPRTLTATDALSSELDRVLDDGYAACFEEFELGLHAVAVPIFGTGGDVIAAMSASGPSYRLSRQRIRQLVRPMSDAAAELSGQLGHYPT</sequence>
<dbReference type="Pfam" id="PF09339">
    <property type="entry name" value="HTH_IclR"/>
    <property type="match status" value="1"/>
</dbReference>
<dbReference type="Gene3D" id="3.30.450.40">
    <property type="match status" value="1"/>
</dbReference>
<name>A0A934QSW0_9PSEU</name>
<keyword evidence="1" id="KW-0805">Transcription regulation</keyword>
<keyword evidence="2" id="KW-0238">DNA-binding</keyword>
<dbReference type="InterPro" id="IPR036390">
    <property type="entry name" value="WH_DNA-bd_sf"/>
</dbReference>
<gene>
    <name evidence="6" type="ORF">JHE00_15395</name>
</gene>
<evidence type="ECO:0000256" key="1">
    <source>
        <dbReference type="ARBA" id="ARBA00023015"/>
    </source>
</evidence>
<dbReference type="GO" id="GO:0045892">
    <property type="term" value="P:negative regulation of DNA-templated transcription"/>
    <property type="evidence" value="ECO:0007669"/>
    <property type="project" value="TreeGrafter"/>
</dbReference>
<evidence type="ECO:0000259" key="4">
    <source>
        <dbReference type="PROSITE" id="PS51077"/>
    </source>
</evidence>
<evidence type="ECO:0000256" key="2">
    <source>
        <dbReference type="ARBA" id="ARBA00023125"/>
    </source>
</evidence>
<proteinExistence type="predicted"/>
<keyword evidence="7" id="KW-1185">Reference proteome</keyword>
<dbReference type="SUPFAM" id="SSF55781">
    <property type="entry name" value="GAF domain-like"/>
    <property type="match status" value="1"/>
</dbReference>
<dbReference type="PROSITE" id="PS51077">
    <property type="entry name" value="HTH_ICLR"/>
    <property type="match status" value="1"/>
</dbReference>
<dbReference type="InterPro" id="IPR014757">
    <property type="entry name" value="Tscrpt_reg_IclR_C"/>
</dbReference>
<dbReference type="Proteomes" id="UP000635245">
    <property type="component" value="Unassembled WGS sequence"/>
</dbReference>
<dbReference type="RefSeq" id="WP_200318739.1">
    <property type="nucleotide sequence ID" value="NZ_JAENJH010000003.1"/>
</dbReference>
<dbReference type="InterPro" id="IPR050707">
    <property type="entry name" value="HTH_MetabolicPath_Reg"/>
</dbReference>
<evidence type="ECO:0000259" key="5">
    <source>
        <dbReference type="PROSITE" id="PS51078"/>
    </source>
</evidence>
<dbReference type="Gene3D" id="1.10.10.10">
    <property type="entry name" value="Winged helix-like DNA-binding domain superfamily/Winged helix DNA-binding domain"/>
    <property type="match status" value="1"/>
</dbReference>
<evidence type="ECO:0000256" key="3">
    <source>
        <dbReference type="ARBA" id="ARBA00023163"/>
    </source>
</evidence>